<sequence length="258" mass="28698">MKIAITGKGGVGKTFIASTLMRLFEKRGFKVIGVDCDPNPTLALAFGIEEEIIPLSKRHDIIEERTGAKPGTYGNVFKMNPKVDDLIDKVGYKVGNITILVMGTIEEGGEGCVCPASVLLRRLLRHLILKRDEVVILDMEAGIEHFGRKTIDTVDLMLIVIEPTKKSLITAKRMKKLAKDLGIKHLGVVVNKVRDEDKKLLESIIKEELGLEVLGFIPYDEEVVKSDFMGKPIDLNSKAAKEVEKIFNYILKLKNSII</sequence>
<evidence type="ECO:0000313" key="4">
    <source>
        <dbReference type="EMBL" id="ACV24732.1"/>
    </source>
</evidence>
<dbReference type="GO" id="GO:0016887">
    <property type="term" value="F:ATP hydrolysis activity"/>
    <property type="evidence" value="ECO:0007669"/>
    <property type="project" value="TreeGrafter"/>
</dbReference>
<dbReference type="STRING" id="573064.Mefer_0914"/>
<dbReference type="OrthoDB" id="31168at2157"/>
<dbReference type="Pfam" id="PF01656">
    <property type="entry name" value="CbiA"/>
    <property type="match status" value="1"/>
</dbReference>
<dbReference type="PANTHER" id="PTHR43384">
    <property type="entry name" value="SEPTUM SITE-DETERMINING PROTEIN MIND HOMOLOG, CHLOROPLASTIC-RELATED"/>
    <property type="match status" value="1"/>
</dbReference>
<dbReference type="GeneID" id="8365602"/>
<name>C7P850_METFA</name>
<dbReference type="InterPro" id="IPR014433">
    <property type="entry name" value="CooC"/>
</dbReference>
<protein>
    <submittedName>
        <fullName evidence="4">Cobyrinic acid ac-diamide synthase</fullName>
    </submittedName>
</protein>
<dbReference type="PANTHER" id="PTHR43384:SF6">
    <property type="entry name" value="SEPTUM SITE-DETERMINING PROTEIN MIND HOMOLOG, CHLOROPLASTIC"/>
    <property type="match status" value="1"/>
</dbReference>
<dbReference type="Gene3D" id="3.40.50.300">
    <property type="entry name" value="P-loop containing nucleotide triphosphate hydrolases"/>
    <property type="match status" value="1"/>
</dbReference>
<gene>
    <name evidence="4" type="ordered locus">Mefer_0914</name>
</gene>
<dbReference type="GO" id="GO:0009898">
    <property type="term" value="C:cytoplasmic side of plasma membrane"/>
    <property type="evidence" value="ECO:0007669"/>
    <property type="project" value="TreeGrafter"/>
</dbReference>
<evidence type="ECO:0000256" key="1">
    <source>
        <dbReference type="ARBA" id="ARBA00022741"/>
    </source>
</evidence>
<organism evidence="4 5">
    <name type="scientific">Methanocaldococcus fervens (strain DSM 4213 / JCM 15782 / AG86)</name>
    <name type="common">Methanococcus fervens</name>
    <dbReference type="NCBI Taxonomy" id="573064"/>
    <lineage>
        <taxon>Archaea</taxon>
        <taxon>Methanobacteriati</taxon>
        <taxon>Methanobacteriota</taxon>
        <taxon>Methanomada group</taxon>
        <taxon>Methanococci</taxon>
        <taxon>Methanococcales</taxon>
        <taxon>Methanocaldococcaceae</taxon>
        <taxon>Methanocaldococcus</taxon>
    </lineage>
</organism>
<accession>C7P850</accession>
<dbReference type="HOGENOM" id="CLU_082962_0_0_2"/>
<dbReference type="GO" id="GO:0005524">
    <property type="term" value="F:ATP binding"/>
    <property type="evidence" value="ECO:0007669"/>
    <property type="project" value="UniProtKB-KW"/>
</dbReference>
<proteinExistence type="predicted"/>
<dbReference type="InterPro" id="IPR027417">
    <property type="entry name" value="P-loop_NTPase"/>
</dbReference>
<keyword evidence="5" id="KW-1185">Reference proteome</keyword>
<evidence type="ECO:0000313" key="5">
    <source>
        <dbReference type="Proteomes" id="UP000001495"/>
    </source>
</evidence>
<dbReference type="RefSeq" id="WP_015791469.1">
    <property type="nucleotide sequence ID" value="NC_013156.1"/>
</dbReference>
<dbReference type="InterPro" id="IPR050625">
    <property type="entry name" value="ParA/MinD_ATPase"/>
</dbReference>
<dbReference type="InterPro" id="IPR002586">
    <property type="entry name" value="CobQ/CobB/MinD/ParA_Nub-bd_dom"/>
</dbReference>
<feature type="domain" description="CobQ/CobB/MinD/ParA nucleotide binding" evidence="3">
    <location>
        <begin position="4"/>
        <end position="233"/>
    </location>
</feature>
<dbReference type="EMBL" id="CP001696">
    <property type="protein sequence ID" value="ACV24732.1"/>
    <property type="molecule type" value="Genomic_DNA"/>
</dbReference>
<evidence type="ECO:0000256" key="2">
    <source>
        <dbReference type="ARBA" id="ARBA00022840"/>
    </source>
</evidence>
<dbReference type="GO" id="GO:0051782">
    <property type="term" value="P:negative regulation of cell division"/>
    <property type="evidence" value="ECO:0007669"/>
    <property type="project" value="TreeGrafter"/>
</dbReference>
<evidence type="ECO:0000259" key="3">
    <source>
        <dbReference type="Pfam" id="PF01656"/>
    </source>
</evidence>
<reference evidence="4" key="1">
    <citation type="submission" date="2009-08" db="EMBL/GenBank/DDBJ databases">
        <title>Complete sequence of chromosome of Methanocaldococcus fervens AG86.</title>
        <authorList>
            <consortium name="US DOE Joint Genome Institute"/>
            <person name="Lucas S."/>
            <person name="Copeland A."/>
            <person name="Lapidus A."/>
            <person name="Glavina del Rio T."/>
            <person name="Tice H."/>
            <person name="Bruce D."/>
            <person name="Goodwin L."/>
            <person name="Pitluck S."/>
            <person name="Chertkov O."/>
            <person name="Detter J.C."/>
            <person name="Han C."/>
            <person name="Tapia R."/>
            <person name="Larimer F."/>
            <person name="Land M."/>
            <person name="Hauser L."/>
            <person name="Kyrpides N."/>
            <person name="Ovchinnikova G."/>
            <person name="Lupa-Sieprawska M."/>
            <person name="Whitman W.B."/>
        </authorList>
    </citation>
    <scope>NUCLEOTIDE SEQUENCE [LARGE SCALE GENOMIC DNA]</scope>
    <source>
        <strain evidence="4">AG86</strain>
    </source>
</reference>
<dbReference type="PIRSF" id="PIRSF005647">
    <property type="entry name" value="CooC"/>
    <property type="match status" value="1"/>
</dbReference>
<dbReference type="GO" id="GO:0005829">
    <property type="term" value="C:cytosol"/>
    <property type="evidence" value="ECO:0007669"/>
    <property type="project" value="TreeGrafter"/>
</dbReference>
<dbReference type="KEGG" id="mfe:Mefer_0914"/>
<dbReference type="AlphaFoldDB" id="C7P850"/>
<dbReference type="SUPFAM" id="SSF52540">
    <property type="entry name" value="P-loop containing nucleoside triphosphate hydrolases"/>
    <property type="match status" value="1"/>
</dbReference>
<keyword evidence="2" id="KW-0067">ATP-binding</keyword>
<dbReference type="CDD" id="cd02034">
    <property type="entry name" value="CooC1"/>
    <property type="match status" value="1"/>
</dbReference>
<dbReference type="FunFam" id="3.40.50.300:FF:001573">
    <property type="entry name" value="Carbon monoxide dehydrogenase accessory protein CooC"/>
    <property type="match status" value="1"/>
</dbReference>
<keyword evidence="1" id="KW-0547">Nucleotide-binding</keyword>
<dbReference type="eggNOG" id="arCOG00587">
    <property type="taxonomic scope" value="Archaea"/>
</dbReference>
<dbReference type="Proteomes" id="UP000001495">
    <property type="component" value="Chromosome"/>
</dbReference>